<dbReference type="Gene3D" id="3.60.110.10">
    <property type="entry name" value="Carbon-nitrogen hydrolase"/>
    <property type="match status" value="1"/>
</dbReference>
<keyword evidence="4" id="KW-1185">Reference proteome</keyword>
<name>A0ABX5XZC2_9BACT</name>
<dbReference type="EC" id="3.5.1.77" evidence="3"/>
<keyword evidence="1 3" id="KW-0378">Hydrolase</keyword>
<dbReference type="InterPro" id="IPR036526">
    <property type="entry name" value="C-N_Hydrolase_sf"/>
</dbReference>
<dbReference type="InterPro" id="IPR003010">
    <property type="entry name" value="C-N_Hydrolase"/>
</dbReference>
<feature type="domain" description="CN hydrolase" evidence="2">
    <location>
        <begin position="2"/>
        <end position="251"/>
    </location>
</feature>
<dbReference type="Pfam" id="PF00795">
    <property type="entry name" value="CN_hydrolase"/>
    <property type="match status" value="1"/>
</dbReference>
<evidence type="ECO:0000256" key="1">
    <source>
        <dbReference type="ARBA" id="ARBA00022801"/>
    </source>
</evidence>
<dbReference type="SUPFAM" id="SSF56317">
    <property type="entry name" value="Carbon-nitrogen hydrolase"/>
    <property type="match status" value="1"/>
</dbReference>
<evidence type="ECO:0000313" key="3">
    <source>
        <dbReference type="EMBL" id="QDV87388.1"/>
    </source>
</evidence>
<gene>
    <name evidence="3" type="ORF">TBK1r_64180</name>
</gene>
<dbReference type="Proteomes" id="UP000318081">
    <property type="component" value="Chromosome"/>
</dbReference>
<proteinExistence type="predicted"/>
<dbReference type="EMBL" id="CP036432">
    <property type="protein sequence ID" value="QDV87388.1"/>
    <property type="molecule type" value="Genomic_DNA"/>
</dbReference>
<reference evidence="3 4" key="1">
    <citation type="submission" date="2019-02" db="EMBL/GenBank/DDBJ databases">
        <title>Deep-cultivation of Planctomycetes and their phenomic and genomic characterization uncovers novel biology.</title>
        <authorList>
            <person name="Wiegand S."/>
            <person name="Jogler M."/>
            <person name="Boedeker C."/>
            <person name="Pinto D."/>
            <person name="Vollmers J."/>
            <person name="Rivas-Marin E."/>
            <person name="Kohn T."/>
            <person name="Peeters S.H."/>
            <person name="Heuer A."/>
            <person name="Rast P."/>
            <person name="Oberbeckmann S."/>
            <person name="Bunk B."/>
            <person name="Jeske O."/>
            <person name="Meyerdierks A."/>
            <person name="Storesund J.E."/>
            <person name="Kallscheuer N."/>
            <person name="Luecker S."/>
            <person name="Lage O.M."/>
            <person name="Pohl T."/>
            <person name="Merkel B.J."/>
            <person name="Hornburger P."/>
            <person name="Mueller R.-W."/>
            <person name="Bruemmer F."/>
            <person name="Labrenz M."/>
            <person name="Spormann A.M."/>
            <person name="Op den Camp H."/>
            <person name="Overmann J."/>
            <person name="Amann R."/>
            <person name="Jetten M.S.M."/>
            <person name="Mascher T."/>
            <person name="Medema M.H."/>
            <person name="Devos D.P."/>
            <person name="Kaster A.-K."/>
            <person name="Ovreas L."/>
            <person name="Rohde M."/>
            <person name="Galperin M.Y."/>
            <person name="Jogler C."/>
        </authorList>
    </citation>
    <scope>NUCLEOTIDE SEQUENCE [LARGE SCALE GENOMIC DNA]</scope>
    <source>
        <strain evidence="3 4">TBK1r</strain>
    </source>
</reference>
<evidence type="ECO:0000313" key="4">
    <source>
        <dbReference type="Proteomes" id="UP000318081"/>
    </source>
</evidence>
<protein>
    <submittedName>
        <fullName evidence="3">N-carbamoyl-D-amino acid hydrolase</fullName>
        <ecNumber evidence="3">3.5.1.77</ecNumber>
    </submittedName>
</protein>
<dbReference type="CDD" id="cd07197">
    <property type="entry name" value="nitrilase"/>
    <property type="match status" value="1"/>
</dbReference>
<accession>A0ABX5XZC2</accession>
<dbReference type="PANTHER" id="PTHR43674:SF2">
    <property type="entry name" value="BETA-UREIDOPROPIONASE"/>
    <property type="match status" value="1"/>
</dbReference>
<dbReference type="PANTHER" id="PTHR43674">
    <property type="entry name" value="NITRILASE C965.09-RELATED"/>
    <property type="match status" value="1"/>
</dbReference>
<evidence type="ECO:0000259" key="2">
    <source>
        <dbReference type="PROSITE" id="PS50263"/>
    </source>
</evidence>
<dbReference type="PROSITE" id="PS50263">
    <property type="entry name" value="CN_HYDROLASE"/>
    <property type="match status" value="1"/>
</dbReference>
<dbReference type="InterPro" id="IPR050345">
    <property type="entry name" value="Aliph_Amidase/BUP"/>
</dbReference>
<organism evidence="3 4">
    <name type="scientific">Stieleria magnilauensis</name>
    <dbReference type="NCBI Taxonomy" id="2527963"/>
    <lineage>
        <taxon>Bacteria</taxon>
        <taxon>Pseudomonadati</taxon>
        <taxon>Planctomycetota</taxon>
        <taxon>Planctomycetia</taxon>
        <taxon>Pirellulales</taxon>
        <taxon>Pirellulaceae</taxon>
        <taxon>Stieleria</taxon>
    </lineage>
</organism>
<dbReference type="GO" id="GO:0047417">
    <property type="term" value="F:N-carbamoyl-D-amino acid hydrolase activity"/>
    <property type="evidence" value="ECO:0007669"/>
    <property type="project" value="UniProtKB-EC"/>
</dbReference>
<sequence length="251" mass="27808">MVKVAAVQISGYDKGELPRDEFDPSGKLVPCIDRAGRDGAQLVVFPEYVLGHIEVPGPATKPISEAARANSIYVIVGCWEESGDGTFANVALVFGRNGEIIGRYRKTHPAIDHFEGHDPWKRPPLGKSRRWMLEHDPEWTMQAGDDLPVFELDFGRVGIMTCYDGWFPELPRVLSLRGAELIVWINGRRGTVEDFNRCPMRHFTWAVVALPLDLSSPIFLNRAAAASREHESSTLPGLLGLNQANASVDFA</sequence>